<dbReference type="PANTHER" id="PTHR16255:SF6">
    <property type="entry name" value="PROTEIN RETARDED ROOT GROWTH-LIKE"/>
    <property type="match status" value="1"/>
</dbReference>
<reference evidence="4 5" key="1">
    <citation type="journal article" date="2018" name="Science">
        <title>The opium poppy genome and morphinan production.</title>
        <authorList>
            <person name="Guo L."/>
            <person name="Winzer T."/>
            <person name="Yang X."/>
            <person name="Li Y."/>
            <person name="Ning Z."/>
            <person name="He Z."/>
            <person name="Teodor R."/>
            <person name="Lu Y."/>
            <person name="Bowser T.A."/>
            <person name="Graham I.A."/>
            <person name="Ye K."/>
        </authorList>
    </citation>
    <scope>NUCLEOTIDE SEQUENCE [LARGE SCALE GENOMIC DNA]</scope>
    <source>
        <strain evidence="5">cv. HN1</strain>
        <tissue evidence="4">Leaves</tissue>
    </source>
</reference>
<comment type="similarity">
    <text evidence="1">Belongs to the RMD1/sif2 family.</text>
</comment>
<evidence type="ECO:0000256" key="2">
    <source>
        <dbReference type="SAM" id="Phobius"/>
    </source>
</evidence>
<proteinExistence type="inferred from homology"/>
<dbReference type="Pfam" id="PF02582">
    <property type="entry name" value="DUF155"/>
    <property type="match status" value="1"/>
</dbReference>
<evidence type="ECO:0000313" key="5">
    <source>
        <dbReference type="Proteomes" id="UP000316621"/>
    </source>
</evidence>
<dbReference type="Proteomes" id="UP000316621">
    <property type="component" value="Chromosome 6"/>
</dbReference>
<dbReference type="InterPro" id="IPR051624">
    <property type="entry name" value="RMD1/Sad1-interacting"/>
</dbReference>
<feature type="transmembrane region" description="Helical" evidence="2">
    <location>
        <begin position="387"/>
        <end position="409"/>
    </location>
</feature>
<dbReference type="InterPro" id="IPR003734">
    <property type="entry name" value="DUF155"/>
</dbReference>
<gene>
    <name evidence="4" type="ORF">C5167_011425</name>
</gene>
<evidence type="ECO:0000259" key="3">
    <source>
        <dbReference type="Pfam" id="PF02582"/>
    </source>
</evidence>
<name>A0A4Y7K6Y1_PAPSO</name>
<accession>A0A4Y7K6Y1</accession>
<keyword evidence="2" id="KW-0812">Transmembrane</keyword>
<dbReference type="EMBL" id="CM010720">
    <property type="protein sequence ID" value="RZC67738.1"/>
    <property type="molecule type" value="Genomic_DNA"/>
</dbReference>
<evidence type="ECO:0000256" key="1">
    <source>
        <dbReference type="ARBA" id="ARBA00008306"/>
    </source>
</evidence>
<dbReference type="PANTHER" id="PTHR16255">
    <property type="entry name" value="REQUIRED FOR MEIOTIC NUCLEAR DIVISION PROTEIN 1 HOMOLOG"/>
    <property type="match status" value="1"/>
</dbReference>
<keyword evidence="5" id="KW-1185">Reference proteome</keyword>
<sequence length="417" mass="46543">MISKSTNIKQLKSPIVSLFRSSSSVNLSSTTNSSITKPYLLTPPNTLLLPLFSSKVLTSKQSLFSNSFSITRVIHSGGARNLCSISSFPPTECEVNYQASSSSSEVNGPTQNIKRKNLWTLWTSVPVRAYCLSHRIDLMGLMTENQANLIPHTPGIGNYVVLRFGDITVSRSPPLPPRDSYMVVFKYGSTVMFNMLDHEVDGYLKIIKKHASGMLPETTKDGGDSSQKYIDCELREKLKLPACMQGGLNHMMLQNFNIDGICTVASVFGQSVALDYYSRLVHEWISEYVNVNIGLEESGILCSTKRLVELAQRTSGDADIVYSFGLSERSDVTWKEDSEYSHMFDYLRDEFKLTQRFADLDRQFKMGELNIWFTVVEMVIPQAVGRVAACIICIALLLCLPVVILPISAVETYLMSI</sequence>
<keyword evidence="2" id="KW-0472">Membrane</keyword>
<evidence type="ECO:0000313" key="4">
    <source>
        <dbReference type="EMBL" id="RZC67738.1"/>
    </source>
</evidence>
<protein>
    <recommendedName>
        <fullName evidence="3">DUF155 domain-containing protein</fullName>
    </recommendedName>
</protein>
<dbReference type="GO" id="GO:0005739">
    <property type="term" value="C:mitochondrion"/>
    <property type="evidence" value="ECO:0007669"/>
    <property type="project" value="UniProtKB-ARBA"/>
</dbReference>
<dbReference type="Gramene" id="RZC67738">
    <property type="protein sequence ID" value="RZC67738"/>
    <property type="gene ID" value="C5167_011425"/>
</dbReference>
<dbReference type="AlphaFoldDB" id="A0A4Y7K6Y1"/>
<keyword evidence="2" id="KW-1133">Transmembrane helix</keyword>
<organism evidence="4 5">
    <name type="scientific">Papaver somniferum</name>
    <name type="common">Opium poppy</name>
    <dbReference type="NCBI Taxonomy" id="3469"/>
    <lineage>
        <taxon>Eukaryota</taxon>
        <taxon>Viridiplantae</taxon>
        <taxon>Streptophyta</taxon>
        <taxon>Embryophyta</taxon>
        <taxon>Tracheophyta</taxon>
        <taxon>Spermatophyta</taxon>
        <taxon>Magnoliopsida</taxon>
        <taxon>Ranunculales</taxon>
        <taxon>Papaveraceae</taxon>
        <taxon>Papaveroideae</taxon>
        <taxon>Papaver</taxon>
    </lineage>
</organism>
<feature type="domain" description="DUF155" evidence="3">
    <location>
        <begin position="182"/>
        <end position="360"/>
    </location>
</feature>
<dbReference type="OrthoDB" id="1899716at2759"/>